<keyword evidence="1" id="KW-1133">Transmembrane helix</keyword>
<name>A0A2D2Q4E9_PARLV</name>
<keyword evidence="1" id="KW-0812">Transmembrane</keyword>
<proteinExistence type="predicted"/>
<reference evidence="2 3" key="1">
    <citation type="submission" date="2016-11" db="EMBL/GenBank/DDBJ databases">
        <title>Complete genome sequence of thermophilic cyanobacteria strain Synechococcus sp. PCC6715.</title>
        <authorList>
            <person name="Tang J."/>
            <person name="Daroch M."/>
            <person name="Liang Y."/>
            <person name="Jiang D."/>
            <person name="Shah M."/>
        </authorList>
    </citation>
    <scope>NUCLEOTIDE SEQUENCE [LARGE SCALE GENOMIC DNA]</scope>
    <source>
        <strain evidence="2 3">PCC 6715</strain>
    </source>
</reference>
<gene>
    <name evidence="2" type="ORF">BRW62_12135</name>
</gene>
<protein>
    <recommendedName>
        <fullName evidence="4">DUF1230 domain-containing protein</fullName>
    </recommendedName>
</protein>
<evidence type="ECO:0000256" key="1">
    <source>
        <dbReference type="SAM" id="Phobius"/>
    </source>
</evidence>
<feature type="transmembrane region" description="Helical" evidence="1">
    <location>
        <begin position="81"/>
        <end position="106"/>
    </location>
</feature>
<keyword evidence="1" id="KW-0472">Membrane</keyword>
<accession>A0A2D2Q4E9</accession>
<feature type="transmembrane region" description="Helical" evidence="1">
    <location>
        <begin position="155"/>
        <end position="173"/>
    </location>
</feature>
<dbReference type="EMBL" id="CP018092">
    <property type="protein sequence ID" value="ATS19355.1"/>
    <property type="molecule type" value="Genomic_DNA"/>
</dbReference>
<feature type="transmembrane region" description="Helical" evidence="1">
    <location>
        <begin position="52"/>
        <end position="69"/>
    </location>
</feature>
<reference evidence="3" key="2">
    <citation type="journal article" date="2022" name="Front. Microbiol.">
        <title>Comparative Genomic Analysis Revealed Distinct Molecular Components and Organization of CO2-Concentrating Mechanism in Thermophilic Cyanobacteria.</title>
        <authorList>
            <person name="Tang J."/>
            <person name="Zhou H."/>
            <person name="Yao D."/>
            <person name="Riaz S."/>
            <person name="You D."/>
            <person name="Klepacz-Smolka A."/>
            <person name="Daroch M."/>
        </authorList>
    </citation>
    <scope>NUCLEOTIDE SEQUENCE [LARGE SCALE GENOMIC DNA]</scope>
    <source>
        <strain evidence="3">PCC 6715</strain>
    </source>
</reference>
<dbReference type="PANTHER" id="PTHR34214:SF3">
    <property type="entry name" value="PROTEIN CONSERVED IN THE GREEN LINEAGE AND DIATOMS 27, CHLOROPLASTIC"/>
    <property type="match status" value="1"/>
</dbReference>
<evidence type="ECO:0008006" key="4">
    <source>
        <dbReference type="Google" id="ProtNLM"/>
    </source>
</evidence>
<sequence length="174" mass="19669">MLEAVSSHFATVSQTLCPVPADQRPINEYRDLQGSWFFGWSMWPLPRFQRRLALLWGMAGVVSGPLAIASMTSQAAPAKVAVAGVLGANLFVLLVVVRLILGWLYVGDRLQRPTVIYEETGWYDGQEWPKPEAELAQDRLIYTYELRPILQRLRVTLIILLLFSVSLIGLWGWL</sequence>
<evidence type="ECO:0000313" key="3">
    <source>
        <dbReference type="Proteomes" id="UP000231057"/>
    </source>
</evidence>
<dbReference type="InterPro" id="IPR009631">
    <property type="entry name" value="CGLD27-like"/>
</dbReference>
<dbReference type="AlphaFoldDB" id="A0A2D2Q4E9"/>
<organism evidence="2 3">
    <name type="scientific">Parathermosynechococcus lividus PCC 6715</name>
    <dbReference type="NCBI Taxonomy" id="1917166"/>
    <lineage>
        <taxon>Bacteria</taxon>
        <taxon>Bacillati</taxon>
        <taxon>Cyanobacteriota</taxon>
        <taxon>Cyanophyceae</taxon>
        <taxon>Acaryochloridales</taxon>
        <taxon>Thermosynechococcaceae</taxon>
        <taxon>Parathermosynechococcus</taxon>
    </lineage>
</organism>
<dbReference type="Pfam" id="PF06799">
    <property type="entry name" value="CGLD27-like"/>
    <property type="match status" value="1"/>
</dbReference>
<keyword evidence="3" id="KW-1185">Reference proteome</keyword>
<dbReference type="Proteomes" id="UP000231057">
    <property type="component" value="Chromosome"/>
</dbReference>
<evidence type="ECO:0000313" key="2">
    <source>
        <dbReference type="EMBL" id="ATS19355.1"/>
    </source>
</evidence>
<dbReference type="PANTHER" id="PTHR34214">
    <property type="match status" value="1"/>
</dbReference>
<dbReference type="KEGG" id="slw:BRW62_12135"/>